<keyword evidence="2" id="KW-0805">Transcription regulation</keyword>
<feature type="domain" description="AP2/ERF" evidence="6">
    <location>
        <begin position="83"/>
        <end position="140"/>
    </location>
</feature>
<evidence type="ECO:0000256" key="2">
    <source>
        <dbReference type="ARBA" id="ARBA00023015"/>
    </source>
</evidence>
<keyword evidence="8" id="KW-1185">Reference proteome</keyword>
<dbReference type="GO" id="GO:0003677">
    <property type="term" value="F:DNA binding"/>
    <property type="evidence" value="ECO:0007669"/>
    <property type="project" value="UniProtKB-KW"/>
</dbReference>
<proteinExistence type="predicted"/>
<keyword evidence="3" id="KW-0238">DNA-binding</keyword>
<dbReference type="STRING" id="3821.A0A151QZ03"/>
<keyword evidence="4" id="KW-0804">Transcription</keyword>
<evidence type="ECO:0000313" key="8">
    <source>
        <dbReference type="Proteomes" id="UP000075243"/>
    </source>
</evidence>
<dbReference type="SMART" id="SM00380">
    <property type="entry name" value="AP2"/>
    <property type="match status" value="1"/>
</dbReference>
<dbReference type="PANTHER" id="PTHR31194">
    <property type="entry name" value="SHN SHINE , DNA BINDING / TRANSCRIPTION FACTOR"/>
    <property type="match status" value="1"/>
</dbReference>
<dbReference type="InterPro" id="IPR036955">
    <property type="entry name" value="AP2/ERF_dom_sf"/>
</dbReference>
<dbReference type="Pfam" id="PF00847">
    <property type="entry name" value="AP2"/>
    <property type="match status" value="1"/>
</dbReference>
<dbReference type="FunFam" id="3.30.730.10:FF:000001">
    <property type="entry name" value="Ethylene-responsive transcription factor 2"/>
    <property type="match status" value="1"/>
</dbReference>
<name>A0A151QZ03_CAJCA</name>
<dbReference type="EMBL" id="KQ484374">
    <property type="protein sequence ID" value="KYP35489.1"/>
    <property type="molecule type" value="Genomic_DNA"/>
</dbReference>
<dbReference type="AlphaFoldDB" id="A0A151QZ03"/>
<dbReference type="GO" id="GO:0003700">
    <property type="term" value="F:DNA-binding transcription factor activity"/>
    <property type="evidence" value="ECO:0007669"/>
    <property type="project" value="InterPro"/>
</dbReference>
<dbReference type="Gramene" id="C.cajan_44063.t">
    <property type="protein sequence ID" value="C.cajan_44063.t.cds1"/>
    <property type="gene ID" value="C.cajan_44063"/>
</dbReference>
<accession>A0A151QZ03</accession>
<comment type="subcellular location">
    <subcellularLocation>
        <location evidence="1">Nucleus</location>
    </subcellularLocation>
</comment>
<dbReference type="InterPro" id="IPR001471">
    <property type="entry name" value="AP2/ERF_dom"/>
</dbReference>
<dbReference type="Gene3D" id="3.30.730.10">
    <property type="entry name" value="AP2/ERF domain"/>
    <property type="match status" value="1"/>
</dbReference>
<dbReference type="OrthoDB" id="610645at2759"/>
<dbReference type="CDD" id="cd00018">
    <property type="entry name" value="AP2"/>
    <property type="match status" value="1"/>
</dbReference>
<dbReference type="SMR" id="A0A151QZ03"/>
<keyword evidence="5" id="KW-0539">Nucleus</keyword>
<dbReference type="GO" id="GO:0005634">
    <property type="term" value="C:nucleus"/>
    <property type="evidence" value="ECO:0007669"/>
    <property type="project" value="UniProtKB-SubCell"/>
</dbReference>
<reference evidence="7" key="1">
    <citation type="journal article" date="2012" name="Nat. Biotechnol.">
        <title>Draft genome sequence of pigeonpea (Cajanus cajan), an orphan legume crop of resource-poor farmers.</title>
        <authorList>
            <person name="Varshney R.K."/>
            <person name="Chen W."/>
            <person name="Li Y."/>
            <person name="Bharti A.K."/>
            <person name="Saxena R.K."/>
            <person name="Schlueter J.A."/>
            <person name="Donoghue M.T."/>
            <person name="Azam S."/>
            <person name="Fan G."/>
            <person name="Whaley A.M."/>
            <person name="Farmer A.D."/>
            <person name="Sheridan J."/>
            <person name="Iwata A."/>
            <person name="Tuteja R."/>
            <person name="Penmetsa R.V."/>
            <person name="Wu W."/>
            <person name="Upadhyaya H.D."/>
            <person name="Yang S.P."/>
            <person name="Shah T."/>
            <person name="Saxena K.B."/>
            <person name="Michael T."/>
            <person name="McCombie W.R."/>
            <person name="Yang B."/>
            <person name="Zhang G."/>
            <person name="Yang H."/>
            <person name="Wang J."/>
            <person name="Spillane C."/>
            <person name="Cook D.R."/>
            <person name="May G.D."/>
            <person name="Xu X."/>
            <person name="Jackson S.A."/>
        </authorList>
    </citation>
    <scope>NUCLEOTIDE SEQUENCE [LARGE SCALE GENOMIC DNA]</scope>
</reference>
<dbReference type="InterPro" id="IPR050913">
    <property type="entry name" value="AP2/ERF_ERF"/>
</dbReference>
<evidence type="ECO:0000259" key="6">
    <source>
        <dbReference type="PROSITE" id="PS51032"/>
    </source>
</evidence>
<dbReference type="PROSITE" id="PS51032">
    <property type="entry name" value="AP2_ERF"/>
    <property type="match status" value="1"/>
</dbReference>
<gene>
    <name evidence="7" type="ORF">KK1_043471</name>
</gene>
<dbReference type="PRINTS" id="PR00367">
    <property type="entry name" value="ETHRSPELEMNT"/>
</dbReference>
<evidence type="ECO:0000256" key="5">
    <source>
        <dbReference type="ARBA" id="ARBA00023242"/>
    </source>
</evidence>
<dbReference type="Proteomes" id="UP000075243">
    <property type="component" value="Unassembled WGS sequence"/>
</dbReference>
<dbReference type="InterPro" id="IPR016177">
    <property type="entry name" value="DNA-bd_dom_sf"/>
</dbReference>
<protein>
    <submittedName>
        <fullName evidence="7">Ethylene-responsive transcription factor CRF4</fullName>
    </submittedName>
</protein>
<dbReference type="OMA" id="FESCKWD"/>
<dbReference type="SUPFAM" id="SSF54171">
    <property type="entry name" value="DNA-binding domain"/>
    <property type="match status" value="1"/>
</dbReference>
<evidence type="ECO:0000313" key="7">
    <source>
        <dbReference type="EMBL" id="KYP35489.1"/>
    </source>
</evidence>
<dbReference type="PANTHER" id="PTHR31194:SF218">
    <property type="entry name" value="AP2_ERF DOMAIN-CONTAINING PROTEIN"/>
    <property type="match status" value="1"/>
</dbReference>
<organism evidence="7 8">
    <name type="scientific">Cajanus cajan</name>
    <name type="common">Pigeon pea</name>
    <name type="synonym">Cajanus indicus</name>
    <dbReference type="NCBI Taxonomy" id="3821"/>
    <lineage>
        <taxon>Eukaryota</taxon>
        <taxon>Viridiplantae</taxon>
        <taxon>Streptophyta</taxon>
        <taxon>Embryophyta</taxon>
        <taxon>Tracheophyta</taxon>
        <taxon>Spermatophyta</taxon>
        <taxon>Magnoliopsida</taxon>
        <taxon>eudicotyledons</taxon>
        <taxon>Gunneridae</taxon>
        <taxon>Pentapetalae</taxon>
        <taxon>rosids</taxon>
        <taxon>fabids</taxon>
        <taxon>Fabales</taxon>
        <taxon>Fabaceae</taxon>
        <taxon>Papilionoideae</taxon>
        <taxon>50 kb inversion clade</taxon>
        <taxon>NPAAA clade</taxon>
        <taxon>indigoferoid/millettioid clade</taxon>
        <taxon>Phaseoleae</taxon>
        <taxon>Cajanus</taxon>
    </lineage>
</organism>
<evidence type="ECO:0000256" key="4">
    <source>
        <dbReference type="ARBA" id="ARBA00023163"/>
    </source>
</evidence>
<sequence length="277" mass="31856">MEHNEQRTITTKLVKSKFFPKVVRISVTDHNATDSSSDEEKEEHIPRIKKVVNEIRIVCVSSNNNSGCQENESLKQQEKNQRKFRGVRQRAWGRWAAEIRDPARQRRVWLGTFDTAEEAAMVYDRAAISLRGAQAVTNIIKPTTPCINHNITNEISFCVNGSKDTCGMWTKKPTHVVQDEDVYGHNVVSVTSCGYPSPTSVLMFRPWVEPLLLEDTSQGLIENDNDDNFLFQDRVFYEEPLPMMFSNVDCVDVPLYEDFESCKWDLDNYFTDPLLQP</sequence>
<evidence type="ECO:0000256" key="1">
    <source>
        <dbReference type="ARBA" id="ARBA00004123"/>
    </source>
</evidence>
<evidence type="ECO:0000256" key="3">
    <source>
        <dbReference type="ARBA" id="ARBA00023125"/>
    </source>
</evidence>